<dbReference type="SUPFAM" id="SSF111352">
    <property type="entry name" value="Ammonium transporter"/>
    <property type="match status" value="1"/>
</dbReference>
<dbReference type="Proteomes" id="UP000008698">
    <property type="component" value="Unassembled WGS sequence"/>
</dbReference>
<evidence type="ECO:0000256" key="9">
    <source>
        <dbReference type="SAM" id="Phobius"/>
    </source>
</evidence>
<organism evidence="12">
    <name type="scientific">Verticillium alfalfae (strain VaMs.102 / ATCC MYA-4576 / FGSC 10136)</name>
    <name type="common">Verticillium wilt of alfalfa</name>
    <name type="synonym">Verticillium albo-atrum</name>
    <dbReference type="NCBI Taxonomy" id="526221"/>
    <lineage>
        <taxon>Eukaryota</taxon>
        <taxon>Fungi</taxon>
        <taxon>Dikarya</taxon>
        <taxon>Ascomycota</taxon>
        <taxon>Pezizomycotina</taxon>
        <taxon>Sordariomycetes</taxon>
        <taxon>Hypocreomycetidae</taxon>
        <taxon>Glomerellales</taxon>
        <taxon>Plectosphaerellaceae</taxon>
        <taxon>Verticillium</taxon>
    </lineage>
</organism>
<dbReference type="EMBL" id="DS985227">
    <property type="protein sequence ID" value="EEY22922.1"/>
    <property type="molecule type" value="Genomic_DNA"/>
</dbReference>
<evidence type="ECO:0000256" key="5">
    <source>
        <dbReference type="ARBA" id="ARBA00022989"/>
    </source>
</evidence>
<keyword evidence="5 9" id="KW-1133">Transmembrane helix</keyword>
<evidence type="ECO:0000259" key="10">
    <source>
        <dbReference type="Pfam" id="PF00909"/>
    </source>
</evidence>
<dbReference type="InterPro" id="IPR001905">
    <property type="entry name" value="Ammonium_transpt"/>
</dbReference>
<feature type="region of interest" description="Disordered" evidence="8">
    <location>
        <begin position="199"/>
        <end position="218"/>
    </location>
</feature>
<dbReference type="STRING" id="526221.C9SVV7"/>
<evidence type="ECO:0000256" key="4">
    <source>
        <dbReference type="ARBA" id="ARBA00022692"/>
    </source>
</evidence>
<accession>C9SVV7</accession>
<dbReference type="PANTHER" id="PTHR43029:SF10">
    <property type="entry name" value="AMMONIUM TRANSPORTER MEP2"/>
    <property type="match status" value="1"/>
</dbReference>
<proteinExistence type="inferred from homology"/>
<dbReference type="InterPro" id="IPR029020">
    <property type="entry name" value="Ammonium/urea_transptr"/>
</dbReference>
<dbReference type="OrthoDB" id="534912at2759"/>
<evidence type="ECO:0000313" key="11">
    <source>
        <dbReference type="EMBL" id="EEY22922.1"/>
    </source>
</evidence>
<evidence type="ECO:0000256" key="1">
    <source>
        <dbReference type="ARBA" id="ARBA00004141"/>
    </source>
</evidence>
<dbReference type="KEGG" id="val:VDBG_09032"/>
<sequence>MSAGLYTEAYNGTEGAADDGTSAGVANMNVWYESGDIAWMCTSSALVLLMIPGVGFFYAVQWFFWGYSLTFSQTGNAFLGNMDYIGFRNVVAQPVGAIPEIMFAIYQGLFAAITPAIAIGAIADRGRILPAMVFVFIWATVVYDPIAYWTWNANGWLLELGSHQISPVALLAREFAYDYVGVTRHVSDILTGQDPHAGLAGTSAHSSEPEKAAPAAAA</sequence>
<evidence type="ECO:0000256" key="8">
    <source>
        <dbReference type="SAM" id="MobiDB-lite"/>
    </source>
</evidence>
<dbReference type="PANTHER" id="PTHR43029">
    <property type="entry name" value="AMMONIUM TRANSPORTER MEP2"/>
    <property type="match status" value="1"/>
</dbReference>
<feature type="domain" description="Ammonium transporter AmtB-like" evidence="10">
    <location>
        <begin position="59"/>
        <end position="163"/>
    </location>
</feature>
<comment type="similarity">
    <text evidence="2">Belongs to the ammonia transporter channel (TC 1.A.11.2) family.</text>
</comment>
<evidence type="ECO:0000313" key="12">
    <source>
        <dbReference type="Proteomes" id="UP000008698"/>
    </source>
</evidence>
<name>C9SVV7_VERA1</name>
<evidence type="ECO:0000256" key="3">
    <source>
        <dbReference type="ARBA" id="ARBA00022448"/>
    </source>
</evidence>
<dbReference type="GO" id="GO:0008519">
    <property type="term" value="F:ammonium channel activity"/>
    <property type="evidence" value="ECO:0007669"/>
    <property type="project" value="InterPro"/>
</dbReference>
<keyword evidence="3" id="KW-0813">Transport</keyword>
<evidence type="ECO:0000256" key="7">
    <source>
        <dbReference type="ARBA" id="ARBA00023177"/>
    </source>
</evidence>
<evidence type="ECO:0000256" key="6">
    <source>
        <dbReference type="ARBA" id="ARBA00023136"/>
    </source>
</evidence>
<dbReference type="Gene3D" id="1.10.3430.10">
    <property type="entry name" value="Ammonium transporter AmtB like domains"/>
    <property type="match status" value="1"/>
</dbReference>
<feature type="transmembrane region" description="Helical" evidence="9">
    <location>
        <begin position="37"/>
        <end position="64"/>
    </location>
</feature>
<dbReference type="Pfam" id="PF00909">
    <property type="entry name" value="Ammonium_transp"/>
    <property type="match status" value="1"/>
</dbReference>
<feature type="transmembrane region" description="Helical" evidence="9">
    <location>
        <begin position="129"/>
        <end position="151"/>
    </location>
</feature>
<comment type="subcellular location">
    <subcellularLocation>
        <location evidence="1">Membrane</location>
        <topology evidence="1">Multi-pass membrane protein</topology>
    </subcellularLocation>
</comment>
<gene>
    <name evidence="11" type="ORF">VDBG_09032</name>
</gene>
<keyword evidence="7" id="KW-0924">Ammonia transport</keyword>
<dbReference type="GO" id="GO:0005886">
    <property type="term" value="C:plasma membrane"/>
    <property type="evidence" value="ECO:0007669"/>
    <property type="project" value="TreeGrafter"/>
</dbReference>
<dbReference type="eggNOG" id="KOG0682">
    <property type="taxonomic scope" value="Eukaryota"/>
</dbReference>
<protein>
    <submittedName>
        <fullName evidence="11">Ammonium transporter 1</fullName>
    </submittedName>
</protein>
<dbReference type="HOGENOM" id="CLU_1267761_0_0_1"/>
<evidence type="ECO:0000256" key="2">
    <source>
        <dbReference type="ARBA" id="ARBA00005887"/>
    </source>
</evidence>
<keyword evidence="6 9" id="KW-0472">Membrane</keyword>
<reference evidence="12" key="1">
    <citation type="journal article" date="2011" name="PLoS Pathog.">
        <title>Comparative genomics yields insights into niche adaptation of plant vascular wilt pathogens.</title>
        <authorList>
            <person name="Klosterman S.J."/>
            <person name="Subbarao K.V."/>
            <person name="Kang S."/>
            <person name="Veronese P."/>
            <person name="Gold S.E."/>
            <person name="Thomma B.P.H.J."/>
            <person name="Chen Z."/>
            <person name="Henrissat B."/>
            <person name="Lee Y.-H."/>
            <person name="Park J."/>
            <person name="Garcia-Pedrajas M.D."/>
            <person name="Barbara D.J."/>
            <person name="Anchieta A."/>
            <person name="de Jonge R."/>
            <person name="Santhanam P."/>
            <person name="Maruthachalam K."/>
            <person name="Atallah Z."/>
            <person name="Amyotte S.G."/>
            <person name="Paz Z."/>
            <person name="Inderbitzin P."/>
            <person name="Hayes R.J."/>
            <person name="Heiman D.I."/>
            <person name="Young S."/>
            <person name="Zeng Q."/>
            <person name="Engels R."/>
            <person name="Galagan J."/>
            <person name="Cuomo C.A."/>
            <person name="Dobinson K.F."/>
            <person name="Ma L.-J."/>
        </authorList>
    </citation>
    <scope>NUCLEOTIDE SEQUENCE [LARGE SCALE GENOMIC DNA]</scope>
    <source>
        <strain evidence="12">VaMs.102 / ATCC MYA-4576 / FGSC 10136</strain>
    </source>
</reference>
<dbReference type="InterPro" id="IPR024041">
    <property type="entry name" value="NH4_transpt_AmtB-like_dom"/>
</dbReference>
<dbReference type="AlphaFoldDB" id="C9SVV7"/>
<dbReference type="GeneID" id="9528244"/>
<dbReference type="RefSeq" id="XP_003000537.1">
    <property type="nucleotide sequence ID" value="XM_003000491.1"/>
</dbReference>
<keyword evidence="12" id="KW-1185">Reference proteome</keyword>
<keyword evidence="4 9" id="KW-0812">Transmembrane</keyword>
<feature type="transmembrane region" description="Helical" evidence="9">
    <location>
        <begin position="101"/>
        <end position="122"/>
    </location>
</feature>